<keyword evidence="1" id="KW-0472">Membrane</keyword>
<protein>
    <submittedName>
        <fullName evidence="2">Uncharacterized protein</fullName>
    </submittedName>
</protein>
<organism evidence="2">
    <name type="scientific">Cacopsylla melanoneura</name>
    <dbReference type="NCBI Taxonomy" id="428564"/>
    <lineage>
        <taxon>Eukaryota</taxon>
        <taxon>Metazoa</taxon>
        <taxon>Ecdysozoa</taxon>
        <taxon>Arthropoda</taxon>
        <taxon>Hexapoda</taxon>
        <taxon>Insecta</taxon>
        <taxon>Pterygota</taxon>
        <taxon>Neoptera</taxon>
        <taxon>Paraneoptera</taxon>
        <taxon>Hemiptera</taxon>
        <taxon>Sternorrhyncha</taxon>
        <taxon>Psylloidea</taxon>
        <taxon>Psyllidae</taxon>
        <taxon>Psyllinae</taxon>
        <taxon>Cacopsylla</taxon>
    </lineage>
</organism>
<proteinExistence type="predicted"/>
<accession>A0A8D8RML0</accession>
<evidence type="ECO:0000313" key="2">
    <source>
        <dbReference type="EMBL" id="CAG6651267.1"/>
    </source>
</evidence>
<dbReference type="EMBL" id="HBUF01166768">
    <property type="protein sequence ID" value="CAG6651267.1"/>
    <property type="molecule type" value="Transcribed_RNA"/>
</dbReference>
<keyword evidence="1" id="KW-1133">Transmembrane helix</keyword>
<keyword evidence="1" id="KW-0812">Transmembrane</keyword>
<sequence>MLPVFEISILPVCIFSLYLCVFLCGLAQSFPCHFINFHFIFELNHSLVILLISISYLSSIICHFIHFHPILFELNHSLVLFISISYLSSIISLSFYSFPFHI</sequence>
<name>A0A8D8RML0_9HEMI</name>
<reference evidence="2" key="1">
    <citation type="submission" date="2021-05" db="EMBL/GenBank/DDBJ databases">
        <authorList>
            <person name="Alioto T."/>
            <person name="Alioto T."/>
            <person name="Gomez Garrido J."/>
        </authorList>
    </citation>
    <scope>NUCLEOTIDE SEQUENCE</scope>
</reference>
<evidence type="ECO:0000256" key="1">
    <source>
        <dbReference type="SAM" id="Phobius"/>
    </source>
</evidence>
<feature type="transmembrane region" description="Helical" evidence="1">
    <location>
        <begin position="45"/>
        <end position="66"/>
    </location>
</feature>
<feature type="transmembrane region" description="Helical" evidence="1">
    <location>
        <begin position="78"/>
        <end position="98"/>
    </location>
</feature>
<dbReference type="AlphaFoldDB" id="A0A8D8RML0"/>